<feature type="region of interest" description="Disordered" evidence="2">
    <location>
        <begin position="43"/>
        <end position="66"/>
    </location>
</feature>
<feature type="compositionally biased region" description="Basic residues" evidence="2">
    <location>
        <begin position="364"/>
        <end position="381"/>
    </location>
</feature>
<protein>
    <recommendedName>
        <fullName evidence="5">DUF2325 domain-containing protein</fullName>
    </recommendedName>
</protein>
<dbReference type="AlphaFoldDB" id="A0AB74CPQ9"/>
<name>A0AB74CPQ9_ENTFC</name>
<gene>
    <name evidence="3" type="ORF">EGW36_14120</name>
</gene>
<evidence type="ECO:0000313" key="3">
    <source>
        <dbReference type="EMBL" id="ROX52321.1"/>
    </source>
</evidence>
<dbReference type="EMBL" id="RKNM01000048">
    <property type="protein sequence ID" value="ROX52321.1"/>
    <property type="molecule type" value="Genomic_DNA"/>
</dbReference>
<evidence type="ECO:0008006" key="5">
    <source>
        <dbReference type="Google" id="ProtNLM"/>
    </source>
</evidence>
<keyword evidence="1" id="KW-0175">Coiled coil</keyword>
<comment type="caution">
    <text evidence="3">The sequence shown here is derived from an EMBL/GenBank/DDBJ whole genome shotgun (WGS) entry which is preliminary data.</text>
</comment>
<evidence type="ECO:0000256" key="2">
    <source>
        <dbReference type="SAM" id="MobiDB-lite"/>
    </source>
</evidence>
<organism evidence="3 4">
    <name type="scientific">Enterococcus faecium</name>
    <name type="common">Streptococcus faecium</name>
    <dbReference type="NCBI Taxonomy" id="1352"/>
    <lineage>
        <taxon>Bacteria</taxon>
        <taxon>Bacillati</taxon>
        <taxon>Bacillota</taxon>
        <taxon>Bacilli</taxon>
        <taxon>Lactobacillales</taxon>
        <taxon>Enterococcaceae</taxon>
        <taxon>Enterococcus</taxon>
    </lineage>
</organism>
<feature type="coiled-coil region" evidence="1">
    <location>
        <begin position="179"/>
        <end position="241"/>
    </location>
</feature>
<dbReference type="RefSeq" id="WP_123853120.1">
    <property type="nucleotide sequence ID" value="NZ_RKNM01000048.1"/>
</dbReference>
<sequence>MLIRDSYFSGYKRIPEGWQQAEIKNNQYQNERRRQLLEKMQQKQLNREKKKNKETKKKQQNKIATDPRVVRLNNEMNQLKQELSKAKKQVATVSKKRREDKKHIRELSQQLERQQQQAKVEKEEMRQKVIEQQRKTEQLYQKLEEVGWDTDNHALQELQKRNQIIIYLLQKNSQMQHYLERIHKASDLLKKRNDRLNKKLEKLSNRNATYLKIMEKKKQELQQLSKVNQRQTEQLAKEKQNFVQAAPQDLIHALIQQLDTQSFYKFNQLNKLFNRYQWIFEQQANDLQYQETNIFYGFVEIEEGSIYFHEVNTEQRRPLIVEESFKRKDLLTDGIAVRVHQKTVDGPVYLRYCYPIVEQNKSKRRSDKYLKRTSQKSKQPSKKQLSIDAEKWASSLKIAVIGNKQIKGFVKGLQKYVKTVERIDAYEYGEKALFERIRAVDYVYVCIDSVPHHVTNFLKSEIELMEKTEFFYRPSIDDGVTRMNYLYWLQEGKRVEIKKNKKYVLDKKQM</sequence>
<accession>A0AB74CPQ9</accession>
<feature type="region of interest" description="Disordered" evidence="2">
    <location>
        <begin position="364"/>
        <end position="383"/>
    </location>
</feature>
<dbReference type="Proteomes" id="UP000281752">
    <property type="component" value="Unassembled WGS sequence"/>
</dbReference>
<evidence type="ECO:0000256" key="1">
    <source>
        <dbReference type="SAM" id="Coils"/>
    </source>
</evidence>
<evidence type="ECO:0000313" key="4">
    <source>
        <dbReference type="Proteomes" id="UP000281752"/>
    </source>
</evidence>
<reference evidence="3 4" key="1">
    <citation type="submission" date="2018-10" db="EMBL/GenBank/DDBJ databases">
        <title>Genotypes and phenotypes of Enterococci isolated from broiler chickens.</title>
        <authorList>
            <person name="Muhammad A.R."/>
            <person name="Diarra M.S."/>
        </authorList>
    </citation>
    <scope>NUCLEOTIDE SEQUENCE [LARGE SCALE GENOMIC DNA]</scope>
    <source>
        <strain evidence="3 4">P5 C A 35</strain>
    </source>
</reference>
<feature type="compositionally biased region" description="Basic residues" evidence="2">
    <location>
        <begin position="48"/>
        <end position="60"/>
    </location>
</feature>
<proteinExistence type="predicted"/>